<sequence length="560" mass="61848">MPFWRPSLNDRNTENARPFGRPVLGSVTLCFLTTLYLLVVTNWTFWQKAHGYLTGNALAFTAFVIGISALFMAVVTLFSAKYVTKPILIFFVLVSSACSWFNDQFGVVIDKDMIRNAAVSTGAEAGHLITFRFALHLLLTALLPSLLIIWVRIRHRTILPKLAQNTAIILGCLAIFAGAGISYYKVFAGVGRAHRDILATLNPFMPINNAVSYVVSAQKDAHVVAEPLGTDAHRVNIDPSGKPRVTIIVAGETARASDFSLGGYNRDTNPEMKKQDVVYFPNTTSCGTATATSIPCMYSIYPRADYTHRKGLQTQNLLDVLSHAKVDVSWLDNDTGSYNVTDRVAYEYLPNSKDPRFCKDGECLDAILLDKVDAWLDHVKGDSVLVLHQLGSHGPAYFQRYPEEFRRFTPDCRANDFGACTPEEITNAYDNTILYTDHVVSVVIDKIKQRAAKLDGAVVYVSDHGESLGENGIYLHGTPYFIAPTQQTHVPFLAWVSDDLSKSAGFDMKCLGQHADGQYSHDNFFHSILGLMDVSTKVYNAKMDVFSQCRRPAGALASAG</sequence>
<dbReference type="InterPro" id="IPR012549">
    <property type="entry name" value="EptA-like_N"/>
</dbReference>
<keyword evidence="7 8" id="KW-0472">Membrane</keyword>
<dbReference type="InterPro" id="IPR017850">
    <property type="entry name" value="Alkaline_phosphatase_core_sf"/>
</dbReference>
<dbReference type="InterPro" id="IPR058130">
    <property type="entry name" value="PEA_transf_C"/>
</dbReference>
<reference evidence="11 12" key="1">
    <citation type="journal article" date="2019" name="Phytopathology">
        <title>A Novel Group of Rhizobium tumorigenes-Like Agrobacteria Associated with Crown Gall Disease of Rhododendron and Blueberry.</title>
        <authorList>
            <person name="Kuzmanovic N."/>
            <person name="Behrens P."/>
            <person name="Idczak E."/>
            <person name="Wagner S."/>
            <person name="Gotz M."/>
            <person name="Sproer C."/>
            <person name="Bunk B."/>
            <person name="Overmann J."/>
            <person name="Smalla K."/>
        </authorList>
    </citation>
    <scope>NUCLEOTIDE SEQUENCE [LARGE SCALE GENOMIC DNA]</scope>
    <source>
        <strain evidence="12">rho-6.2</strain>
    </source>
</reference>
<dbReference type="Proteomes" id="UP000318939">
    <property type="component" value="Plasmid unnamed1"/>
</dbReference>
<evidence type="ECO:0000256" key="1">
    <source>
        <dbReference type="ARBA" id="ARBA00004429"/>
    </source>
</evidence>
<evidence type="ECO:0000259" key="9">
    <source>
        <dbReference type="Pfam" id="PF00884"/>
    </source>
</evidence>
<name>A0ABY8IRE9_9HYPH</name>
<dbReference type="InterPro" id="IPR040423">
    <property type="entry name" value="PEA_transferase"/>
</dbReference>
<evidence type="ECO:0000256" key="6">
    <source>
        <dbReference type="ARBA" id="ARBA00022989"/>
    </source>
</evidence>
<organism evidence="11 12">
    <name type="scientific">Rhizobium rhododendri</name>
    <dbReference type="NCBI Taxonomy" id="2506430"/>
    <lineage>
        <taxon>Bacteria</taxon>
        <taxon>Pseudomonadati</taxon>
        <taxon>Pseudomonadota</taxon>
        <taxon>Alphaproteobacteria</taxon>
        <taxon>Hyphomicrobiales</taxon>
        <taxon>Rhizobiaceae</taxon>
        <taxon>Rhizobium/Agrobacterium group</taxon>
        <taxon>Rhizobium</taxon>
    </lineage>
</organism>
<dbReference type="PANTHER" id="PTHR30443">
    <property type="entry name" value="INNER MEMBRANE PROTEIN"/>
    <property type="match status" value="1"/>
</dbReference>
<feature type="transmembrane region" description="Helical" evidence="8">
    <location>
        <begin position="21"/>
        <end position="45"/>
    </location>
</feature>
<geneLocation type="plasmid" evidence="11 12">
    <name>unnamed1</name>
</geneLocation>
<dbReference type="SUPFAM" id="SSF53649">
    <property type="entry name" value="Alkaline phosphatase-like"/>
    <property type="match status" value="1"/>
</dbReference>
<reference evidence="11 12" key="2">
    <citation type="journal article" date="2023" name="MicrobiologyOpen">
        <title>Genomics of the tumorigenes clade of the family Rhizobiaceae and description of Rhizobium rhododendri sp. nov.</title>
        <authorList>
            <person name="Kuzmanovic N."/>
            <person name="diCenzo G.C."/>
            <person name="Bunk B."/>
            <person name="Sproeer C."/>
            <person name="Fruehling A."/>
            <person name="Neumann-Schaal M."/>
            <person name="Overmann J."/>
            <person name="Smalla K."/>
        </authorList>
    </citation>
    <scope>NUCLEOTIDE SEQUENCE [LARGE SCALE GENOMIC DNA]</scope>
    <source>
        <strain evidence="12">rho-6.2</strain>
        <plasmid evidence="11 12">unnamed1</plasmid>
    </source>
</reference>
<evidence type="ECO:0000256" key="7">
    <source>
        <dbReference type="ARBA" id="ARBA00023136"/>
    </source>
</evidence>
<dbReference type="CDD" id="cd16017">
    <property type="entry name" value="LptA"/>
    <property type="match status" value="1"/>
</dbReference>
<feature type="transmembrane region" description="Helical" evidence="8">
    <location>
        <begin position="162"/>
        <end position="184"/>
    </location>
</feature>
<evidence type="ECO:0000256" key="3">
    <source>
        <dbReference type="ARBA" id="ARBA00022519"/>
    </source>
</evidence>
<dbReference type="Gene3D" id="3.40.720.10">
    <property type="entry name" value="Alkaline Phosphatase, subunit A"/>
    <property type="match status" value="1"/>
</dbReference>
<keyword evidence="6 8" id="KW-1133">Transmembrane helix</keyword>
<dbReference type="GO" id="GO:0016740">
    <property type="term" value="F:transferase activity"/>
    <property type="evidence" value="ECO:0007669"/>
    <property type="project" value="UniProtKB-KW"/>
</dbReference>
<feature type="transmembrane region" description="Helical" evidence="8">
    <location>
        <begin position="57"/>
        <end position="80"/>
    </location>
</feature>
<evidence type="ECO:0000313" key="12">
    <source>
        <dbReference type="Proteomes" id="UP000318939"/>
    </source>
</evidence>
<keyword evidence="4 11" id="KW-0808">Transferase</keyword>
<dbReference type="Pfam" id="PF00884">
    <property type="entry name" value="Sulfatase"/>
    <property type="match status" value="1"/>
</dbReference>
<evidence type="ECO:0000256" key="5">
    <source>
        <dbReference type="ARBA" id="ARBA00022692"/>
    </source>
</evidence>
<evidence type="ECO:0000256" key="4">
    <source>
        <dbReference type="ARBA" id="ARBA00022679"/>
    </source>
</evidence>
<feature type="transmembrane region" description="Helical" evidence="8">
    <location>
        <begin position="129"/>
        <end position="150"/>
    </location>
</feature>
<evidence type="ECO:0000313" key="11">
    <source>
        <dbReference type="EMBL" id="WFS25570.1"/>
    </source>
</evidence>
<evidence type="ECO:0000259" key="10">
    <source>
        <dbReference type="Pfam" id="PF08019"/>
    </source>
</evidence>
<comment type="subcellular location">
    <subcellularLocation>
        <location evidence="1">Cell inner membrane</location>
        <topology evidence="1">Multi-pass membrane protein</topology>
    </subcellularLocation>
</comment>
<evidence type="ECO:0000256" key="8">
    <source>
        <dbReference type="SAM" id="Phobius"/>
    </source>
</evidence>
<keyword evidence="3" id="KW-0997">Cell inner membrane</keyword>
<dbReference type="PANTHER" id="PTHR30443:SF0">
    <property type="entry name" value="PHOSPHOETHANOLAMINE TRANSFERASE EPTA"/>
    <property type="match status" value="1"/>
</dbReference>
<keyword evidence="11" id="KW-0614">Plasmid</keyword>
<protein>
    <submittedName>
        <fullName evidence="11">Phosphoethanolamine--lipid A transferase</fullName>
    </submittedName>
</protein>
<dbReference type="InterPro" id="IPR000917">
    <property type="entry name" value="Sulfatase_N"/>
</dbReference>
<feature type="domain" description="Sulfatase N-terminal" evidence="9">
    <location>
        <begin position="246"/>
        <end position="534"/>
    </location>
</feature>
<accession>A0ABY8IRE9</accession>
<dbReference type="Pfam" id="PF08019">
    <property type="entry name" value="EptA_B_N"/>
    <property type="match status" value="1"/>
</dbReference>
<keyword evidence="2" id="KW-1003">Cell membrane</keyword>
<keyword evidence="12" id="KW-1185">Reference proteome</keyword>
<dbReference type="EMBL" id="CP117268">
    <property type="protein sequence ID" value="WFS25570.1"/>
    <property type="molecule type" value="Genomic_DNA"/>
</dbReference>
<evidence type="ECO:0000256" key="2">
    <source>
        <dbReference type="ARBA" id="ARBA00022475"/>
    </source>
</evidence>
<dbReference type="RefSeq" id="WP_142830873.1">
    <property type="nucleotide sequence ID" value="NZ_CP117268.1"/>
</dbReference>
<feature type="domain" description="Phosphoethanolamine transferase N-terminal" evidence="10">
    <location>
        <begin position="69"/>
        <end position="215"/>
    </location>
</feature>
<dbReference type="NCBIfam" id="NF028537">
    <property type="entry name" value="P_eth_NH2_trans"/>
    <property type="match status" value="1"/>
</dbReference>
<feature type="transmembrane region" description="Helical" evidence="8">
    <location>
        <begin position="87"/>
        <end position="109"/>
    </location>
</feature>
<gene>
    <name evidence="11" type="ORF">PR018_18490</name>
</gene>
<keyword evidence="5 8" id="KW-0812">Transmembrane</keyword>
<proteinExistence type="predicted"/>